<protein>
    <submittedName>
        <fullName evidence="1">Uncharacterized protein</fullName>
    </submittedName>
</protein>
<proteinExistence type="predicted"/>
<dbReference type="AlphaFoldDB" id="A0A382QJU4"/>
<evidence type="ECO:0000313" key="1">
    <source>
        <dbReference type="EMBL" id="SVC85794.1"/>
    </source>
</evidence>
<dbReference type="EMBL" id="UINC01115050">
    <property type="protein sequence ID" value="SVC85794.1"/>
    <property type="molecule type" value="Genomic_DNA"/>
</dbReference>
<organism evidence="1">
    <name type="scientific">marine metagenome</name>
    <dbReference type="NCBI Taxonomy" id="408172"/>
    <lineage>
        <taxon>unclassified sequences</taxon>
        <taxon>metagenomes</taxon>
        <taxon>ecological metagenomes</taxon>
    </lineage>
</organism>
<reference evidence="1" key="1">
    <citation type="submission" date="2018-05" db="EMBL/GenBank/DDBJ databases">
        <authorList>
            <person name="Lanie J.A."/>
            <person name="Ng W.-L."/>
            <person name="Kazmierczak K.M."/>
            <person name="Andrzejewski T.M."/>
            <person name="Davidsen T.M."/>
            <person name="Wayne K.J."/>
            <person name="Tettelin H."/>
            <person name="Glass J.I."/>
            <person name="Rusch D."/>
            <person name="Podicherti R."/>
            <person name="Tsui H.-C.T."/>
            <person name="Winkler M.E."/>
        </authorList>
    </citation>
    <scope>NUCLEOTIDE SEQUENCE</scope>
</reference>
<gene>
    <name evidence="1" type="ORF">METZ01_LOCUS338648</name>
</gene>
<name>A0A382QJU4_9ZZZZ</name>
<accession>A0A382QJU4</accession>
<feature type="non-terminal residue" evidence="1">
    <location>
        <position position="45"/>
    </location>
</feature>
<sequence>MKRWAVPCAKLALAAGLIYWLVQRGGLSLDGLSEFARGWPWLLLA</sequence>